<evidence type="ECO:0000259" key="1">
    <source>
        <dbReference type="SMART" id="SM00198"/>
    </source>
</evidence>
<sequence length="179" mass="19922">MTAGISRSLLAIGTAKNGGTGQMCETSINMPTLVYDCELEKAAYERAKLCENFADNTTHIFHENRWKYIRSLDDEFELIANRVTQRWWSELDKSAGIPQPENIYTTGLNINSFAKIASDLTIRLGCGIYKCTDMVNVVCHYETALEEGRRLYITGPKCQKCAKTCAVGLCPTVAEGVHV</sequence>
<dbReference type="AlphaFoldDB" id="A0A0B1TMH9"/>
<dbReference type="Pfam" id="PF00188">
    <property type="entry name" value="CAP"/>
    <property type="match status" value="1"/>
</dbReference>
<dbReference type="SUPFAM" id="SSF55797">
    <property type="entry name" value="PR-1-like"/>
    <property type="match status" value="1"/>
</dbReference>
<evidence type="ECO:0000313" key="2">
    <source>
        <dbReference type="EMBL" id="KHJ98469.1"/>
    </source>
</evidence>
<gene>
    <name evidence="2" type="ORF">OESDEN_01563</name>
</gene>
<keyword evidence="3" id="KW-1185">Reference proteome</keyword>
<dbReference type="Gene3D" id="3.40.33.10">
    <property type="entry name" value="CAP"/>
    <property type="match status" value="1"/>
</dbReference>
<organism evidence="2 3">
    <name type="scientific">Oesophagostomum dentatum</name>
    <name type="common">Nodular worm</name>
    <dbReference type="NCBI Taxonomy" id="61180"/>
    <lineage>
        <taxon>Eukaryota</taxon>
        <taxon>Metazoa</taxon>
        <taxon>Ecdysozoa</taxon>
        <taxon>Nematoda</taxon>
        <taxon>Chromadorea</taxon>
        <taxon>Rhabditida</taxon>
        <taxon>Rhabditina</taxon>
        <taxon>Rhabditomorpha</taxon>
        <taxon>Strongyloidea</taxon>
        <taxon>Strongylidae</taxon>
        <taxon>Oesophagostomum</taxon>
    </lineage>
</organism>
<dbReference type="InterPro" id="IPR035940">
    <property type="entry name" value="CAP_sf"/>
</dbReference>
<name>A0A0B1TMH9_OESDE</name>
<protein>
    <submittedName>
        <fullName evidence="2">SCP-like protein</fullName>
    </submittedName>
</protein>
<proteinExistence type="predicted"/>
<accession>A0A0B1TMH9</accession>
<dbReference type="SMART" id="SM00198">
    <property type="entry name" value="SCP"/>
    <property type="match status" value="1"/>
</dbReference>
<dbReference type="CDD" id="cd05380">
    <property type="entry name" value="CAP_euk"/>
    <property type="match status" value="1"/>
</dbReference>
<dbReference type="Proteomes" id="UP000053660">
    <property type="component" value="Unassembled WGS sequence"/>
</dbReference>
<reference evidence="2 3" key="1">
    <citation type="submission" date="2014-03" db="EMBL/GenBank/DDBJ databases">
        <title>Draft genome of the hookworm Oesophagostomum dentatum.</title>
        <authorList>
            <person name="Mitreva M."/>
        </authorList>
    </citation>
    <scope>NUCLEOTIDE SEQUENCE [LARGE SCALE GENOMIC DNA]</scope>
    <source>
        <strain evidence="2 3">OD-Hann</strain>
    </source>
</reference>
<dbReference type="OrthoDB" id="414826at2759"/>
<evidence type="ECO:0000313" key="3">
    <source>
        <dbReference type="Proteomes" id="UP000053660"/>
    </source>
</evidence>
<dbReference type="EMBL" id="KN549309">
    <property type="protein sequence ID" value="KHJ98469.1"/>
    <property type="molecule type" value="Genomic_DNA"/>
</dbReference>
<feature type="domain" description="SCP" evidence="1">
    <location>
        <begin position="7"/>
        <end position="143"/>
    </location>
</feature>
<dbReference type="InterPro" id="IPR014044">
    <property type="entry name" value="CAP_dom"/>
</dbReference>